<dbReference type="AlphaFoldDB" id="A0A7J5D2B7"/>
<proteinExistence type="predicted"/>
<accession>A0A7J5D2B7</accession>
<sequence length="117" mass="12608">MKKTERFKKNPVRSMATGLAVAALSVATVATVAPVANASGTSNKTNGCYSTWGSTGFVGHCNPVTVSGQFQNRGECDWQSDFGTGWYKWSKGSYIDRFGTGECTFKVLSSWILYSNG</sequence>
<keyword evidence="1" id="KW-0732">Signal</keyword>
<name>A0A7J5D2B7_9ACTN</name>
<protein>
    <submittedName>
        <fullName evidence="2">Uncharacterized protein</fullName>
    </submittedName>
</protein>
<dbReference type="Proteomes" id="UP000442990">
    <property type="component" value="Unassembled WGS sequence"/>
</dbReference>
<comment type="caution">
    <text evidence="2">The sequence shown here is derived from an EMBL/GenBank/DDBJ whole genome shotgun (WGS) entry which is preliminary data.</text>
</comment>
<keyword evidence="3" id="KW-1185">Reference proteome</keyword>
<dbReference type="EMBL" id="WBKG01000062">
    <property type="protein sequence ID" value="KAB1977402.1"/>
    <property type="molecule type" value="Genomic_DNA"/>
</dbReference>
<reference evidence="2 3" key="1">
    <citation type="submission" date="2019-09" db="EMBL/GenBank/DDBJ databases">
        <title>Isolation and identification of active actinomycetes.</title>
        <authorList>
            <person name="Yu Z."/>
            <person name="Han C."/>
            <person name="Yu B."/>
        </authorList>
    </citation>
    <scope>NUCLEOTIDE SEQUENCE [LARGE SCALE GENOMIC DNA]</scope>
    <source>
        <strain evidence="2 3">NEAU-H2</strain>
    </source>
</reference>
<evidence type="ECO:0000313" key="3">
    <source>
        <dbReference type="Proteomes" id="UP000442990"/>
    </source>
</evidence>
<dbReference type="RefSeq" id="WP_151474695.1">
    <property type="nucleotide sequence ID" value="NZ_WBKG01000062.1"/>
</dbReference>
<organism evidence="2 3">
    <name type="scientific">Streptomyces triticiradicis</name>
    <dbReference type="NCBI Taxonomy" id="2651189"/>
    <lineage>
        <taxon>Bacteria</taxon>
        <taxon>Bacillati</taxon>
        <taxon>Actinomycetota</taxon>
        <taxon>Actinomycetes</taxon>
        <taxon>Kitasatosporales</taxon>
        <taxon>Streptomycetaceae</taxon>
        <taxon>Streptomyces</taxon>
    </lineage>
</organism>
<feature type="signal peptide" evidence="1">
    <location>
        <begin position="1"/>
        <end position="38"/>
    </location>
</feature>
<gene>
    <name evidence="2" type="ORF">F8144_42105</name>
</gene>
<evidence type="ECO:0000256" key="1">
    <source>
        <dbReference type="SAM" id="SignalP"/>
    </source>
</evidence>
<evidence type="ECO:0000313" key="2">
    <source>
        <dbReference type="EMBL" id="KAB1977402.1"/>
    </source>
</evidence>
<feature type="chain" id="PRO_5029836017" evidence="1">
    <location>
        <begin position="39"/>
        <end position="117"/>
    </location>
</feature>